<keyword evidence="10" id="KW-0511">Multifunctional enzyme</keyword>
<organism evidence="13">
    <name type="scientific">Medioppia subpectinata</name>
    <dbReference type="NCBI Taxonomy" id="1979941"/>
    <lineage>
        <taxon>Eukaryota</taxon>
        <taxon>Metazoa</taxon>
        <taxon>Ecdysozoa</taxon>
        <taxon>Arthropoda</taxon>
        <taxon>Chelicerata</taxon>
        <taxon>Arachnida</taxon>
        <taxon>Acari</taxon>
        <taxon>Acariformes</taxon>
        <taxon>Sarcoptiformes</taxon>
        <taxon>Oribatida</taxon>
        <taxon>Brachypylina</taxon>
        <taxon>Oppioidea</taxon>
        <taxon>Oppiidae</taxon>
        <taxon>Medioppia</taxon>
    </lineage>
</organism>
<dbReference type="InterPro" id="IPR016036">
    <property type="entry name" value="Malonyl_transacylase_ACP-bd"/>
</dbReference>
<dbReference type="InterPro" id="IPR029063">
    <property type="entry name" value="SAM-dependent_MTases_sf"/>
</dbReference>
<dbReference type="SUPFAM" id="SSF51735">
    <property type="entry name" value="NAD(P)-binding Rossmann-fold domains"/>
    <property type="match status" value="2"/>
</dbReference>
<sequence length="1945" mass="222135">MVVTYFRGAVTENDHKIPKGLMAVVGLSRAEAKKLCPNGVYVVCNNAKDTVVVSGPVKEMSQLIEDLNTKGVFVKELESSGIPYHSEYLQTSAKPMIDKIKKYIPNPKPRSRKWVSTSVLESEPREDALRYASAEYFVHNLINPVQFYDKLQELPADAIVLEIGPHSVFAKMVTQTLDSCSYISLIKKDSNDTNLDTFLAAIASLYELGRNPRIDRLYPTVDWPVSRSTQSIGALMRWDHRQSYHVRKYPDHFCRATASDFNFTINIAFKDEGFYADHAIDGNILFPATGYLMLAWRQFAGFRGRTWMQTPVVFENIQFRRPVFLSEATATKLKVRYFENSGDFVILENGNVTCVGRIRAPPSDDFLVAQSMIGEDDSLATVGDNSNELTLTTEDIYKELRIMGYDYGKEFRRCRRIRTTNFGQLRGDIEWNGNLITFLDAMLQSMAFAAPVRKMMVPVMIKSLRVDPKLFFDTISSNRAADMNEELETDYSTELDQLEDMQTDQGESASAFLSDNDRKELKHYLYERYYLYKSMMPFYFDSECRLLVTHGIEVENVMAFPIPRKTDAQDLKLESYELLPNEDMMAIDPCDRQLIADYIKLCKTMAAKVRQMGFEEMKCDFNYENISEDTIKEYRNGNNENHVMFKALDKILLEVVDTNHNKTSDDNRKVLDKLMADIELDLSRDLINQVQRNERLIRSLVDIVSENLVPKKVIKALEINLCIGGELAKHVEQYLSYYHIYPIDVEYKLVVKEREHLHETLKDKAIDWSPSADTPYPSDTTPADLLIIRDSKELWELNIDDFVQELNDSIAGNGFLLSVFRYKYTEPELALNSLNGKKSLTDSDLKKRINDFLMSARNHEFNLVALKCDSIASMALLFRKVAAIEPKIPQNDNIIAINSTDYKQWFNVLKDKLMAAKEAEDNSGHIWLVANDSCINGIIEPGGERLRAIFNCDGTGHAFDFKQKPYSDILANDLAINVVKDGKLCTYRHLRLPKDHDKVTSNEYFLNIGQTRDLSSLQWYDSRAIVPAKDVFDINNNFVKQIHCDIYTSGLTFHDVLVATGRIPSGPQLLFTDCLIGCEFAGRRVDSGQRVMGFEMTRCFATSINANEKMITNIPEHWSMDEAVTILSTYSTVWYGLIERAGLKKNESILIHSGAGGVGQSAIIICQYYNCNIYVTVGTEEKKQFLIKKYNIPEEKIFSSRDIMFKYKIMASTKGKGVDLVLNSLAGDKLDASYECVANGGRFVELGKYDLVLNKQLGMFDFLRDVSFIGVAVDICLMEKEDFALNFFEWMHKNSSNGCVKPINTTVFMATEAEKAFRYMTTGKHIGKVMVRIRDEESDKGAVKAVKPAIDLPVTIKTYFNPNKVYIITGGLGGCGLELVHWMLYMGAKRIVLTSRTGVTTDYQRYVIKRLDYFGHKFKIFGAKIVVSTTDCQTLEGAKQVIHETIDLGPIGGIFHLALVLNDCLIENQTEDKFCESIDTKHKIFANLDQLTRQLEYKLDYFVVFSSVTCGKGNAGQSNYAFGNSMCERICEERRRDGLHGLAIQYGPIGDVGIRAERAVQSGGNRQKRMVKELWRALGIDPDTTPDHLTLGEIGMESMFAVELQQELEREWNIKMSINHVKNITIKMLKDYEAGRVENIKRYVDDVKVARAKLMRYRFIIPSERITRINQVTTGRPVYFMPTFDGGFRNFEEFGRRIDRPVIGLNWTRELDNFNTLKEYQAHFTKLLDELEPKGGYDVVGYFDGAMIGTKLLRRARVDRAVIIDVLSESRFNEDFVTDEYILDFIFEFISYEIPESFREKIHRDMKTEPDIDGRIRRACAEIREFAGKGLVATDLEAIIRNAFKRAKLLSTHRVAKKRNVAKLKASIARNWAKRMGKLVVIKPFEFVNIEDEHDFLQKAKDLYFLPDNQLDDQSNTIDYVKVDECPFAVASEKIGQEVLDALNE</sequence>
<keyword evidence="6" id="KW-0521">NADP</keyword>
<keyword evidence="4" id="KW-0808">Transferase</keyword>
<dbReference type="Gene3D" id="3.40.50.150">
    <property type="entry name" value="Vaccinia Virus protein VP39"/>
    <property type="match status" value="1"/>
</dbReference>
<dbReference type="Gene3D" id="3.30.70.3290">
    <property type="match status" value="1"/>
</dbReference>
<dbReference type="Pfam" id="PF21089">
    <property type="entry name" value="PKS_DH_N"/>
    <property type="match status" value="1"/>
</dbReference>
<dbReference type="InterPro" id="IPR011032">
    <property type="entry name" value="GroES-like_sf"/>
</dbReference>
<dbReference type="Gene3D" id="3.40.366.10">
    <property type="entry name" value="Malonyl-Coenzyme A Acyl Carrier Protein, domain 2"/>
    <property type="match status" value="1"/>
</dbReference>
<accession>A0A7R9KX51</accession>
<dbReference type="SUPFAM" id="SSF50129">
    <property type="entry name" value="GroES-like"/>
    <property type="match status" value="1"/>
</dbReference>
<evidence type="ECO:0000256" key="5">
    <source>
        <dbReference type="ARBA" id="ARBA00022832"/>
    </source>
</evidence>
<dbReference type="InterPro" id="IPR020843">
    <property type="entry name" value="ER"/>
</dbReference>
<gene>
    <name evidence="13" type="ORF">OSB1V03_LOCUS10352</name>
</gene>
<feature type="active site" description="Proton donor; for dehydratase activity" evidence="11">
    <location>
        <position position="440"/>
    </location>
</feature>
<dbReference type="FunFam" id="3.40.50.720:FF:000209">
    <property type="entry name" value="Polyketide synthase Pks12"/>
    <property type="match status" value="1"/>
</dbReference>
<dbReference type="PROSITE" id="PS52019">
    <property type="entry name" value="PKS_MFAS_DH"/>
    <property type="match status" value="1"/>
</dbReference>
<dbReference type="Gene3D" id="3.10.129.110">
    <property type="entry name" value="Polyketide synthase dehydratase"/>
    <property type="match status" value="1"/>
</dbReference>
<dbReference type="SMART" id="SM00829">
    <property type="entry name" value="PKS_ER"/>
    <property type="match status" value="1"/>
</dbReference>
<evidence type="ECO:0000256" key="4">
    <source>
        <dbReference type="ARBA" id="ARBA00022679"/>
    </source>
</evidence>
<dbReference type="Gene3D" id="3.40.50.1820">
    <property type="entry name" value="alpha/beta hydrolase"/>
    <property type="match status" value="1"/>
</dbReference>
<evidence type="ECO:0000256" key="11">
    <source>
        <dbReference type="PROSITE-ProRule" id="PRU01363"/>
    </source>
</evidence>
<evidence type="ECO:0000256" key="3">
    <source>
        <dbReference type="ARBA" id="ARBA00022553"/>
    </source>
</evidence>
<dbReference type="InterPro" id="IPR042104">
    <property type="entry name" value="PKS_dehydratase_sf"/>
</dbReference>
<keyword evidence="3" id="KW-0597">Phosphoprotein</keyword>
<evidence type="ECO:0000256" key="7">
    <source>
        <dbReference type="ARBA" id="ARBA00023002"/>
    </source>
</evidence>
<dbReference type="InterPro" id="IPR049900">
    <property type="entry name" value="PKS_mFAS_DH"/>
</dbReference>
<dbReference type="CDD" id="cd05195">
    <property type="entry name" value="enoyl_red"/>
    <property type="match status" value="1"/>
</dbReference>
<keyword evidence="9" id="KW-0275">Fatty acid biosynthesis</keyword>
<evidence type="ECO:0000256" key="8">
    <source>
        <dbReference type="ARBA" id="ARBA00023098"/>
    </source>
</evidence>
<dbReference type="SMART" id="SM00822">
    <property type="entry name" value="PKS_KR"/>
    <property type="match status" value="1"/>
</dbReference>
<dbReference type="SUPFAM" id="SSF55048">
    <property type="entry name" value="Probable ACP-binding domain of malonyl-CoA ACP transacylase"/>
    <property type="match status" value="1"/>
</dbReference>
<feature type="region of interest" description="N-terminal hotdog fold" evidence="11">
    <location>
        <begin position="240"/>
        <end position="365"/>
    </location>
</feature>
<feature type="domain" description="PKS/mFAS DH" evidence="12">
    <location>
        <begin position="240"/>
        <end position="527"/>
    </location>
</feature>
<name>A0A7R9KX51_9ACAR</name>
<evidence type="ECO:0000313" key="14">
    <source>
        <dbReference type="Proteomes" id="UP000759131"/>
    </source>
</evidence>
<dbReference type="EMBL" id="OC862102">
    <property type="protein sequence ID" value="CAD7629938.1"/>
    <property type="molecule type" value="Genomic_DNA"/>
</dbReference>
<dbReference type="InterPro" id="IPR014043">
    <property type="entry name" value="Acyl_transferase_dom"/>
</dbReference>
<evidence type="ECO:0000256" key="10">
    <source>
        <dbReference type="ARBA" id="ARBA00023268"/>
    </source>
</evidence>
<dbReference type="InterPro" id="IPR050091">
    <property type="entry name" value="PKS_NRPS_Biosynth_Enz"/>
</dbReference>
<dbReference type="Pfam" id="PF21149">
    <property type="entry name" value="FAS_pseudo-KR"/>
    <property type="match status" value="1"/>
</dbReference>
<dbReference type="Gene3D" id="3.90.180.10">
    <property type="entry name" value="Medium-chain alcohol dehydrogenases, catalytic domain"/>
    <property type="match status" value="1"/>
</dbReference>
<evidence type="ECO:0000256" key="6">
    <source>
        <dbReference type="ARBA" id="ARBA00022857"/>
    </source>
</evidence>
<evidence type="ECO:0000256" key="2">
    <source>
        <dbReference type="ARBA" id="ARBA00022516"/>
    </source>
</evidence>
<dbReference type="UniPathway" id="UPA00094"/>
<dbReference type="InterPro" id="IPR057326">
    <property type="entry name" value="KR_dom"/>
</dbReference>
<dbReference type="InterPro" id="IPR016035">
    <property type="entry name" value="Acyl_Trfase/lysoPLipase"/>
</dbReference>
<dbReference type="InterPro" id="IPR049552">
    <property type="entry name" value="PKS_DH_N"/>
</dbReference>
<keyword evidence="5" id="KW-0276">Fatty acid metabolism</keyword>
<dbReference type="InterPro" id="IPR036736">
    <property type="entry name" value="ACP-like_sf"/>
</dbReference>
<keyword evidence="8" id="KW-0443">Lipid metabolism</keyword>
<dbReference type="InterPro" id="IPR029058">
    <property type="entry name" value="AB_hydrolase_fold"/>
</dbReference>
<dbReference type="SUPFAM" id="SSF53474">
    <property type="entry name" value="alpha/beta-Hydrolases"/>
    <property type="match status" value="1"/>
</dbReference>
<dbReference type="InterPro" id="IPR036291">
    <property type="entry name" value="NAD(P)-bd_dom_sf"/>
</dbReference>
<evidence type="ECO:0000256" key="9">
    <source>
        <dbReference type="ARBA" id="ARBA00023160"/>
    </source>
</evidence>
<dbReference type="GO" id="GO:0004312">
    <property type="term" value="F:fatty acid synthase activity"/>
    <property type="evidence" value="ECO:0007669"/>
    <property type="project" value="TreeGrafter"/>
</dbReference>
<dbReference type="SMART" id="SM00827">
    <property type="entry name" value="PKS_AT"/>
    <property type="match status" value="1"/>
</dbReference>
<reference evidence="13" key="1">
    <citation type="submission" date="2020-11" db="EMBL/GenBank/DDBJ databases">
        <authorList>
            <person name="Tran Van P."/>
        </authorList>
    </citation>
    <scope>NUCLEOTIDE SEQUENCE</scope>
</reference>
<dbReference type="InterPro" id="IPR013968">
    <property type="entry name" value="PKS_KR"/>
</dbReference>
<dbReference type="Proteomes" id="UP000759131">
    <property type="component" value="Unassembled WGS sequence"/>
</dbReference>
<dbReference type="GO" id="GO:0006633">
    <property type="term" value="P:fatty acid biosynthetic process"/>
    <property type="evidence" value="ECO:0007669"/>
    <property type="project" value="UniProtKB-UniPathway"/>
</dbReference>
<proteinExistence type="predicted"/>
<keyword evidence="14" id="KW-1185">Reference proteome</keyword>
<dbReference type="InterPro" id="IPR049391">
    <property type="entry name" value="FAS_pseudo-KR"/>
</dbReference>
<dbReference type="Gene3D" id="3.40.50.720">
    <property type="entry name" value="NAD(P)-binding Rossmann-like Domain"/>
    <property type="match status" value="1"/>
</dbReference>
<keyword evidence="7" id="KW-0560">Oxidoreductase</keyword>
<dbReference type="SUPFAM" id="SSF52151">
    <property type="entry name" value="FabD/lysophospholipase-like"/>
    <property type="match status" value="1"/>
</dbReference>
<dbReference type="InterPro" id="IPR001227">
    <property type="entry name" value="Ac_transferase_dom_sf"/>
</dbReference>
<evidence type="ECO:0000259" key="12">
    <source>
        <dbReference type="PROSITE" id="PS52019"/>
    </source>
</evidence>
<dbReference type="Pfam" id="PF00698">
    <property type="entry name" value="Acyl_transf_1"/>
    <property type="match status" value="1"/>
</dbReference>
<evidence type="ECO:0000256" key="1">
    <source>
        <dbReference type="ARBA" id="ARBA00022450"/>
    </source>
</evidence>
<feature type="region of interest" description="C-terminal hotdog fold" evidence="11">
    <location>
        <begin position="387"/>
        <end position="527"/>
    </location>
</feature>
<dbReference type="PANTHER" id="PTHR43775">
    <property type="entry name" value="FATTY ACID SYNTHASE"/>
    <property type="match status" value="1"/>
</dbReference>
<dbReference type="OrthoDB" id="3509362at2759"/>
<dbReference type="GO" id="GO:0016491">
    <property type="term" value="F:oxidoreductase activity"/>
    <property type="evidence" value="ECO:0007669"/>
    <property type="project" value="UniProtKB-KW"/>
</dbReference>
<protein>
    <recommendedName>
        <fullName evidence="12">PKS/mFAS DH domain-containing protein</fullName>
    </recommendedName>
</protein>
<keyword evidence="1" id="KW-0596">Phosphopantetheine</keyword>
<keyword evidence="2" id="KW-0444">Lipid biosynthesis</keyword>
<feature type="active site" description="Proton acceptor; for dehydratase activity" evidence="11">
    <location>
        <position position="278"/>
    </location>
</feature>
<evidence type="ECO:0000313" key="13">
    <source>
        <dbReference type="EMBL" id="CAD7629938.1"/>
    </source>
</evidence>
<dbReference type="EMBL" id="CAJPIZ010007527">
    <property type="protein sequence ID" value="CAG2110368.1"/>
    <property type="molecule type" value="Genomic_DNA"/>
</dbReference>
<dbReference type="PANTHER" id="PTHR43775:SF7">
    <property type="entry name" value="FATTY ACID SYNTHASE"/>
    <property type="match status" value="1"/>
</dbReference>
<dbReference type="Pfam" id="PF13602">
    <property type="entry name" value="ADH_zinc_N_2"/>
    <property type="match status" value="1"/>
</dbReference>
<dbReference type="SUPFAM" id="SSF47336">
    <property type="entry name" value="ACP-like"/>
    <property type="match status" value="1"/>
</dbReference>
<dbReference type="Pfam" id="PF08659">
    <property type="entry name" value="KR"/>
    <property type="match status" value="1"/>
</dbReference>